<feature type="transmembrane region" description="Helical" evidence="1">
    <location>
        <begin position="6"/>
        <end position="26"/>
    </location>
</feature>
<keyword evidence="3" id="KW-1185">Reference proteome</keyword>
<comment type="caution">
    <text evidence="2">The sequence shown here is derived from an EMBL/GenBank/DDBJ whole genome shotgun (WGS) entry which is preliminary data.</text>
</comment>
<dbReference type="AlphaFoldDB" id="A0A2T4K0K9"/>
<feature type="transmembrane region" description="Helical" evidence="1">
    <location>
        <begin position="71"/>
        <end position="96"/>
    </location>
</feature>
<keyword evidence="1" id="KW-0472">Membrane</keyword>
<evidence type="ECO:0000313" key="2">
    <source>
        <dbReference type="EMBL" id="PTE23711.1"/>
    </source>
</evidence>
<name>A0A2T4K0K9_9RHOB</name>
<dbReference type="InterPro" id="IPR010718">
    <property type="entry name" value="DUF1294"/>
</dbReference>
<gene>
    <name evidence="2" type="ORF">C5F48_00185</name>
</gene>
<keyword evidence="1" id="KW-0812">Transmembrane</keyword>
<dbReference type="OrthoDB" id="72963at2"/>
<dbReference type="EMBL" id="PZKG01000001">
    <property type="protein sequence ID" value="PTE23711.1"/>
    <property type="molecule type" value="Genomic_DNA"/>
</dbReference>
<proteinExistence type="predicted"/>
<evidence type="ECO:0000256" key="1">
    <source>
        <dbReference type="SAM" id="Phobius"/>
    </source>
</evidence>
<protein>
    <submittedName>
        <fullName evidence="2">DUF1294 domain-containing protein</fullName>
    </submittedName>
</protein>
<sequence length="137" mass="14837">MGWEGIGLTAAYLGVMNIATYAAFALDKRRSVAGAWRLREVSLLRLALFGGWPGAKLAQWRLRHKTRKQPFARILNLIGALQLVLALALAATAAGWTGAAMRWLGGEGWAGIGLTLFEPGPEPEPERVMPRRFGPGS</sequence>
<keyword evidence="1" id="KW-1133">Transmembrane helix</keyword>
<dbReference type="Pfam" id="PF06961">
    <property type="entry name" value="DUF1294"/>
    <property type="match status" value="1"/>
</dbReference>
<reference evidence="2 3" key="1">
    <citation type="submission" date="2018-03" db="EMBL/GenBank/DDBJ databases">
        <title>Cereibacter changlensis.</title>
        <authorList>
            <person name="Meyer T.E."/>
            <person name="Miller S."/>
            <person name="Lodha T."/>
            <person name="Gandham S."/>
            <person name="Chintalapati S."/>
            <person name="Chintalapati V.R."/>
        </authorList>
    </citation>
    <scope>NUCLEOTIDE SEQUENCE [LARGE SCALE GENOMIC DNA]</scope>
    <source>
        <strain evidence="2 3">JA139</strain>
    </source>
</reference>
<organism evidence="2 3">
    <name type="scientific">Cereibacter changlensis JA139</name>
    <dbReference type="NCBI Taxonomy" id="1188249"/>
    <lineage>
        <taxon>Bacteria</taxon>
        <taxon>Pseudomonadati</taxon>
        <taxon>Pseudomonadota</taxon>
        <taxon>Alphaproteobacteria</taxon>
        <taxon>Rhodobacterales</taxon>
        <taxon>Paracoccaceae</taxon>
        <taxon>Cereibacter</taxon>
    </lineage>
</organism>
<accession>A0A2T4K0K9</accession>
<evidence type="ECO:0000313" key="3">
    <source>
        <dbReference type="Proteomes" id="UP000241010"/>
    </source>
</evidence>
<dbReference type="Proteomes" id="UP000241010">
    <property type="component" value="Unassembled WGS sequence"/>
</dbReference>